<dbReference type="Proteomes" id="UP000254259">
    <property type="component" value="Plasmid CBM2636p"/>
</dbReference>
<name>A0A375HVS9_9BURK</name>
<keyword evidence="3" id="KW-0614">Plasmid</keyword>
<dbReference type="Proteomes" id="UP000257016">
    <property type="component" value="Unassembled WGS sequence"/>
</dbReference>
<dbReference type="EMBL" id="OFSN01000035">
    <property type="protein sequence ID" value="SOY77477.1"/>
    <property type="molecule type" value="Genomic_DNA"/>
</dbReference>
<organism evidence="1">
    <name type="scientific">Cupriavidus taiwanensis</name>
    <dbReference type="NCBI Taxonomy" id="164546"/>
    <lineage>
        <taxon>Bacteria</taxon>
        <taxon>Pseudomonadati</taxon>
        <taxon>Pseudomonadota</taxon>
        <taxon>Betaproteobacteria</taxon>
        <taxon>Burkholderiales</taxon>
        <taxon>Burkholderiaceae</taxon>
        <taxon>Cupriavidus</taxon>
    </lineage>
</organism>
<proteinExistence type="predicted"/>
<accession>A0A375HVS9</accession>
<geneLocation type="plasmid" evidence="4">
    <name>cbm2636p</name>
</geneLocation>
<dbReference type="EMBL" id="LT984815">
    <property type="protein sequence ID" value="SPD69426.1"/>
    <property type="molecule type" value="Genomic_DNA"/>
</dbReference>
<geneLocation type="plasmid" evidence="3">
    <name>CBM2636p</name>
</geneLocation>
<dbReference type="EMBL" id="OGUU01000043">
    <property type="protein sequence ID" value="SPC25492.1"/>
    <property type="molecule type" value="Genomic_DNA"/>
</dbReference>
<evidence type="ECO:0000313" key="3">
    <source>
        <dbReference type="EMBL" id="SPD69426.1"/>
    </source>
</evidence>
<evidence type="ECO:0000313" key="4">
    <source>
        <dbReference type="Proteomes" id="UP000254259"/>
    </source>
</evidence>
<dbReference type="AlphaFoldDB" id="A0A375HVS9"/>
<protein>
    <submittedName>
        <fullName evidence="1">Uncharacterized protein</fullName>
    </submittedName>
</protein>
<evidence type="ECO:0000313" key="2">
    <source>
        <dbReference type="EMBL" id="SPC25492.1"/>
    </source>
</evidence>
<sequence length="88" mass="9641">MVSLVGTTSAALECARNCPDLGHREGYSRGCDRRLSGQPCYPEGRGHFPDARGWPLAAALAMGPSWPDRPEFRHFGEPQRCPTSRLTA</sequence>
<dbReference type="Proteomes" id="UP000257139">
    <property type="component" value="Plasmid CBM2594_p"/>
</dbReference>
<evidence type="ECO:0000313" key="5">
    <source>
        <dbReference type="Proteomes" id="UP000257139"/>
    </source>
</evidence>
<gene>
    <name evidence="1" type="ORF">CBM2586_P160012</name>
    <name evidence="2" type="ORF">CBM2594_P80017</name>
    <name evidence="3" type="ORF">CBM2636_P20113</name>
</gene>
<evidence type="ECO:0000313" key="1">
    <source>
        <dbReference type="EMBL" id="SOY77477.1"/>
    </source>
</evidence>
<geneLocation type="plasmid" evidence="5">
    <name>cbm2594_p</name>
</geneLocation>
<reference evidence="4 5" key="1">
    <citation type="submission" date="2018-01" db="EMBL/GenBank/DDBJ databases">
        <authorList>
            <person name="Clerissi C."/>
        </authorList>
    </citation>
    <scope>NUCLEOTIDE SEQUENCE</scope>
    <source>
        <strain evidence="1">Cupriavidus taiwanensis LMG 19430</strain>
        <strain evidence="2">Cupriavidus taiwanensis STM 6021</strain>
        <strain evidence="3">Cupriavidus taiwanensis SWF 66322</strain>
        <plasmid evidence="5">cbm2594_p</plasmid>
        <plasmid evidence="4">cbm2636p</plasmid>
        <plasmid evidence="3">CBM2636p</plasmid>
    </source>
</reference>